<comment type="subcellular location">
    <subcellularLocation>
        <location evidence="1">Cell membrane</location>
        <topology evidence="1">Multi-pass membrane protein</topology>
    </subcellularLocation>
</comment>
<evidence type="ECO:0000256" key="8">
    <source>
        <dbReference type="SAM" id="Phobius"/>
    </source>
</evidence>
<dbReference type="GO" id="GO:0008610">
    <property type="term" value="P:lipid biosynthetic process"/>
    <property type="evidence" value="ECO:0007669"/>
    <property type="project" value="UniProtKB-ARBA"/>
</dbReference>
<accession>A0A4E0QSL9</accession>
<evidence type="ECO:0000256" key="3">
    <source>
        <dbReference type="ARBA" id="ARBA00022676"/>
    </source>
</evidence>
<feature type="transmembrane region" description="Helical" evidence="8">
    <location>
        <begin position="255"/>
        <end position="272"/>
    </location>
</feature>
<name>A0A4E0QSL9_9EURY</name>
<keyword evidence="6 8" id="KW-1133">Transmembrane helix</keyword>
<feature type="transmembrane region" description="Helical" evidence="8">
    <location>
        <begin position="160"/>
        <end position="177"/>
    </location>
</feature>
<dbReference type="InterPro" id="IPR038731">
    <property type="entry name" value="RgtA/B/C-like"/>
</dbReference>
<feature type="transmembrane region" description="Helical" evidence="8">
    <location>
        <begin position="189"/>
        <end position="204"/>
    </location>
</feature>
<keyword evidence="2" id="KW-1003">Cell membrane</keyword>
<dbReference type="PANTHER" id="PTHR33908">
    <property type="entry name" value="MANNOSYLTRANSFERASE YKCB-RELATED"/>
    <property type="match status" value="1"/>
</dbReference>
<dbReference type="InterPro" id="IPR050297">
    <property type="entry name" value="LipidA_mod_glycosyltrf_83"/>
</dbReference>
<keyword evidence="11" id="KW-1185">Reference proteome</keyword>
<dbReference type="GO" id="GO:0016763">
    <property type="term" value="F:pentosyltransferase activity"/>
    <property type="evidence" value="ECO:0007669"/>
    <property type="project" value="TreeGrafter"/>
</dbReference>
<evidence type="ECO:0000256" key="1">
    <source>
        <dbReference type="ARBA" id="ARBA00004651"/>
    </source>
</evidence>
<dbReference type="PANTHER" id="PTHR33908:SF11">
    <property type="entry name" value="MEMBRANE PROTEIN"/>
    <property type="match status" value="1"/>
</dbReference>
<evidence type="ECO:0000256" key="5">
    <source>
        <dbReference type="ARBA" id="ARBA00022692"/>
    </source>
</evidence>
<feature type="domain" description="Glycosyltransferase RgtA/B/C/D-like" evidence="9">
    <location>
        <begin position="113"/>
        <end position="264"/>
    </location>
</feature>
<dbReference type="EMBL" id="PGGK01000003">
    <property type="protein sequence ID" value="TGC10618.1"/>
    <property type="molecule type" value="Genomic_DNA"/>
</dbReference>
<gene>
    <name evidence="10" type="ORF">CUN85_03765</name>
</gene>
<dbReference type="GO" id="GO:0005886">
    <property type="term" value="C:plasma membrane"/>
    <property type="evidence" value="ECO:0007669"/>
    <property type="project" value="UniProtKB-SubCell"/>
</dbReference>
<feature type="transmembrane region" description="Helical" evidence="8">
    <location>
        <begin position="24"/>
        <end position="46"/>
    </location>
</feature>
<comment type="caution">
    <text evidence="10">The sequence shown here is derived from an EMBL/GenBank/DDBJ whole genome shotgun (WGS) entry which is preliminary data.</text>
</comment>
<evidence type="ECO:0000313" key="10">
    <source>
        <dbReference type="EMBL" id="TGC10618.1"/>
    </source>
</evidence>
<evidence type="ECO:0000256" key="6">
    <source>
        <dbReference type="ARBA" id="ARBA00022989"/>
    </source>
</evidence>
<proteinExistence type="predicted"/>
<dbReference type="AlphaFoldDB" id="A0A4E0QSL9"/>
<feature type="transmembrane region" description="Helical" evidence="8">
    <location>
        <begin position="321"/>
        <end position="340"/>
    </location>
</feature>
<keyword evidence="4" id="KW-0808">Transferase</keyword>
<keyword evidence="5 8" id="KW-0812">Transmembrane</keyword>
<reference evidence="10 11" key="1">
    <citation type="submission" date="2017-11" db="EMBL/GenBank/DDBJ databases">
        <title>Isolation and Characterization of Methanogenic Archaea from Saline Meromictic Lake at Siberia.</title>
        <authorList>
            <person name="Shen Y."/>
            <person name="Huang H.-H."/>
            <person name="Lai M.-C."/>
            <person name="Chen S.-C."/>
        </authorList>
    </citation>
    <scope>NUCLEOTIDE SEQUENCE [LARGE SCALE GENOMIC DNA]</scope>
    <source>
        <strain evidence="10 11">SY-01</strain>
    </source>
</reference>
<feature type="transmembrane region" description="Helical" evidence="8">
    <location>
        <begin position="210"/>
        <end position="243"/>
    </location>
</feature>
<feature type="transmembrane region" description="Helical" evidence="8">
    <location>
        <begin position="108"/>
        <end position="128"/>
    </location>
</feature>
<protein>
    <recommendedName>
        <fullName evidence="9">Glycosyltransferase RgtA/B/C/D-like domain-containing protein</fullName>
    </recommendedName>
</protein>
<sequence length="563" mass="64661">MILFWHKFTDYNVIQLNQLKANTLILNMPDIAFVLELLNIKFYYLATMKYRSQFIKENILIILIVVLGSSLRLYNLGNESFWFDETISSIAAIALSENGSPVFSSGLYYGRAILNTFLIALSFGVFGVSEFAGRFPSVIFGILTVILAYHIGSVWGNKRIGVIAAFLVAFSVWEIAWSRQARMYQQLQFFYLLSLYLFYEYISHREKKHLYLLIASFAATILSHVFGYTLIVVFLVFLAVSAMKQKRSIDIHEKRVALYIILIFLFLLGMAYQKGVISQILHTQVNYYDEYIYFLKKSLGFSLFLAIPGVTVLMNRDWSKGLLLTLSVVIPFYLIFFHVLLFGIRYLYFVIPIVFIFAAFFLDFMIEYIFHTACRKSDFSGAGAGEGKKTFSSLKASVKPLVYSVTLIALIVFMHLSPAFTFMPKNDYDLGPNAPRSDFRTAYSYVNSHMQPEDVIVSTWTAPAQFYLGKNDYWLTFNVDGTGFESFTIKNGSRDKYANSIVLKNTGMLENVTQNHTRGWIVTDNLAWHKLSPQSKDFIETGTQQELEYSNIRVYMWDNTNTS</sequence>
<keyword evidence="3" id="KW-0328">Glycosyltransferase</keyword>
<evidence type="ECO:0000313" key="11">
    <source>
        <dbReference type="Proteomes" id="UP000297295"/>
    </source>
</evidence>
<feature type="transmembrane region" description="Helical" evidence="8">
    <location>
        <begin position="292"/>
        <end position="314"/>
    </location>
</feature>
<feature type="transmembrane region" description="Helical" evidence="8">
    <location>
        <begin position="346"/>
        <end position="370"/>
    </location>
</feature>
<evidence type="ECO:0000256" key="7">
    <source>
        <dbReference type="ARBA" id="ARBA00023136"/>
    </source>
</evidence>
<feature type="transmembrane region" description="Helical" evidence="8">
    <location>
        <begin position="58"/>
        <end position="74"/>
    </location>
</feature>
<dbReference type="Pfam" id="PF13231">
    <property type="entry name" value="PMT_2"/>
    <property type="match status" value="1"/>
</dbReference>
<feature type="transmembrane region" description="Helical" evidence="8">
    <location>
        <begin position="401"/>
        <end position="423"/>
    </location>
</feature>
<dbReference type="Proteomes" id="UP000297295">
    <property type="component" value="Unassembled WGS sequence"/>
</dbReference>
<evidence type="ECO:0000256" key="2">
    <source>
        <dbReference type="ARBA" id="ARBA00022475"/>
    </source>
</evidence>
<evidence type="ECO:0000259" key="9">
    <source>
        <dbReference type="Pfam" id="PF13231"/>
    </source>
</evidence>
<feature type="transmembrane region" description="Helical" evidence="8">
    <location>
        <begin position="135"/>
        <end position="154"/>
    </location>
</feature>
<organism evidence="10 11">
    <name type="scientific">Methanolobus halotolerans</name>
    <dbReference type="NCBI Taxonomy" id="2052935"/>
    <lineage>
        <taxon>Archaea</taxon>
        <taxon>Methanobacteriati</taxon>
        <taxon>Methanobacteriota</taxon>
        <taxon>Stenosarchaea group</taxon>
        <taxon>Methanomicrobia</taxon>
        <taxon>Methanosarcinales</taxon>
        <taxon>Methanosarcinaceae</taxon>
        <taxon>Methanolobus</taxon>
    </lineage>
</organism>
<keyword evidence="7 8" id="KW-0472">Membrane</keyword>
<evidence type="ECO:0000256" key="4">
    <source>
        <dbReference type="ARBA" id="ARBA00022679"/>
    </source>
</evidence>